<organism evidence="1">
    <name type="scientific">Anguilla anguilla</name>
    <name type="common">European freshwater eel</name>
    <name type="synonym">Muraena anguilla</name>
    <dbReference type="NCBI Taxonomy" id="7936"/>
    <lineage>
        <taxon>Eukaryota</taxon>
        <taxon>Metazoa</taxon>
        <taxon>Chordata</taxon>
        <taxon>Craniata</taxon>
        <taxon>Vertebrata</taxon>
        <taxon>Euteleostomi</taxon>
        <taxon>Actinopterygii</taxon>
        <taxon>Neopterygii</taxon>
        <taxon>Teleostei</taxon>
        <taxon>Anguilliformes</taxon>
        <taxon>Anguillidae</taxon>
        <taxon>Anguilla</taxon>
    </lineage>
</organism>
<proteinExistence type="predicted"/>
<reference evidence="1" key="2">
    <citation type="journal article" date="2015" name="Fish Shellfish Immunol.">
        <title>Early steps in the European eel (Anguilla anguilla)-Vibrio vulnificus interaction in the gills: Role of the RtxA13 toxin.</title>
        <authorList>
            <person name="Callol A."/>
            <person name="Pajuelo D."/>
            <person name="Ebbesson L."/>
            <person name="Teles M."/>
            <person name="MacKenzie S."/>
            <person name="Amaro C."/>
        </authorList>
    </citation>
    <scope>NUCLEOTIDE SEQUENCE</scope>
</reference>
<protein>
    <submittedName>
        <fullName evidence="1">Uncharacterized protein</fullName>
    </submittedName>
</protein>
<reference evidence="1" key="1">
    <citation type="submission" date="2014-11" db="EMBL/GenBank/DDBJ databases">
        <authorList>
            <person name="Amaro Gonzalez C."/>
        </authorList>
    </citation>
    <scope>NUCLEOTIDE SEQUENCE</scope>
</reference>
<evidence type="ECO:0000313" key="1">
    <source>
        <dbReference type="EMBL" id="JAH67354.1"/>
    </source>
</evidence>
<accession>A0A0E9UNB7</accession>
<dbReference type="AlphaFoldDB" id="A0A0E9UNB7"/>
<dbReference type="EMBL" id="GBXM01041223">
    <property type="protein sequence ID" value="JAH67354.1"/>
    <property type="molecule type" value="Transcribed_RNA"/>
</dbReference>
<name>A0A0E9UNB7_ANGAN</name>
<sequence length="31" mass="3594">MDKGANSRICSKKLLFFFKVRSLLDNDTAFQ</sequence>